<evidence type="ECO:0000313" key="2">
    <source>
        <dbReference type="EMBL" id="KAG1525110.1"/>
    </source>
</evidence>
<keyword evidence="3" id="KW-1185">Reference proteome</keyword>
<sequence length="76" mass="8263">MPMSARRSPMRLARSARPERVLRKPSTTAVFSGSKRRPTMCTVRPAQVTEISTPVAKRMPRSLAALAASARPPTSS</sequence>
<feature type="region of interest" description="Disordered" evidence="1">
    <location>
        <begin position="1"/>
        <end position="38"/>
    </location>
</feature>
<protein>
    <submittedName>
        <fullName evidence="2">Uncharacterized protein</fullName>
    </submittedName>
</protein>
<evidence type="ECO:0000313" key="3">
    <source>
        <dbReference type="Proteomes" id="UP000740926"/>
    </source>
</evidence>
<evidence type="ECO:0000256" key="1">
    <source>
        <dbReference type="SAM" id="MobiDB-lite"/>
    </source>
</evidence>
<name>A0A9P6XMN4_9FUNG</name>
<reference evidence="2 3" key="1">
    <citation type="journal article" date="2020" name="Microb. Genom.">
        <title>Genetic diversity of clinical and environmental Mucorales isolates obtained from an investigation of mucormycosis cases among solid organ transplant recipients.</title>
        <authorList>
            <person name="Nguyen M.H."/>
            <person name="Kaul D."/>
            <person name="Muto C."/>
            <person name="Cheng S.J."/>
            <person name="Richter R.A."/>
            <person name="Bruno V.M."/>
            <person name="Liu G."/>
            <person name="Beyhan S."/>
            <person name="Sundermann A.J."/>
            <person name="Mounaud S."/>
            <person name="Pasculle A.W."/>
            <person name="Nierman W.C."/>
            <person name="Driscoll E."/>
            <person name="Cumbie R."/>
            <person name="Clancy C.J."/>
            <person name="Dupont C.L."/>
        </authorList>
    </citation>
    <scope>NUCLEOTIDE SEQUENCE [LARGE SCALE GENOMIC DNA]</scope>
    <source>
        <strain evidence="2 3">GL24</strain>
    </source>
</reference>
<accession>A0A9P6XMN4</accession>
<dbReference type="Proteomes" id="UP000740926">
    <property type="component" value="Unassembled WGS sequence"/>
</dbReference>
<organism evidence="2 3">
    <name type="scientific">Rhizopus delemar</name>
    <dbReference type="NCBI Taxonomy" id="936053"/>
    <lineage>
        <taxon>Eukaryota</taxon>
        <taxon>Fungi</taxon>
        <taxon>Fungi incertae sedis</taxon>
        <taxon>Mucoromycota</taxon>
        <taxon>Mucoromycotina</taxon>
        <taxon>Mucoromycetes</taxon>
        <taxon>Mucorales</taxon>
        <taxon>Mucorineae</taxon>
        <taxon>Rhizopodaceae</taxon>
        <taxon>Rhizopus</taxon>
    </lineage>
</organism>
<dbReference type="EMBL" id="JAANIU010018688">
    <property type="protein sequence ID" value="KAG1525110.1"/>
    <property type="molecule type" value="Genomic_DNA"/>
</dbReference>
<proteinExistence type="predicted"/>
<gene>
    <name evidence="2" type="ORF">G6F50_018479</name>
</gene>
<comment type="caution">
    <text evidence="2">The sequence shown here is derived from an EMBL/GenBank/DDBJ whole genome shotgun (WGS) entry which is preliminary data.</text>
</comment>
<dbReference type="AlphaFoldDB" id="A0A9P6XMN4"/>